<sequence length="203" mass="23018">MVVAVDACDECFGACHGLITTPVRVFTPLVLSQICRLWRQCAHATARLWCSVLIRQGPDPPDLSKKDVRVYPNLLLQTAFLNTYVTRARALPMNLTFQIHQSSDDVDASLDIWRSSMSRCQSLYVNCPDTIWDQLFYSPIELPLLEKLGFAIWQRQIQTPVLLLNSLAMPKLKQLEIALWGVNDTPDGVDWSQLSTLAIHCYI</sequence>
<accession>A0A5C3MWA7</accession>
<dbReference type="STRING" id="5364.A0A5C3MWA7"/>
<dbReference type="EMBL" id="ML213537">
    <property type="protein sequence ID" value="TFK45731.1"/>
    <property type="molecule type" value="Genomic_DNA"/>
</dbReference>
<dbReference type="OrthoDB" id="2269034at2759"/>
<keyword evidence="2" id="KW-1185">Reference proteome</keyword>
<gene>
    <name evidence="1" type="ORF">OE88DRAFT_1090156</name>
</gene>
<reference evidence="1 2" key="1">
    <citation type="journal article" date="2019" name="Nat. Ecol. Evol.">
        <title>Megaphylogeny resolves global patterns of mushroom evolution.</title>
        <authorList>
            <person name="Varga T."/>
            <person name="Krizsan K."/>
            <person name="Foldi C."/>
            <person name="Dima B."/>
            <person name="Sanchez-Garcia M."/>
            <person name="Sanchez-Ramirez S."/>
            <person name="Szollosi G.J."/>
            <person name="Szarkandi J.G."/>
            <person name="Papp V."/>
            <person name="Albert L."/>
            <person name="Andreopoulos W."/>
            <person name="Angelini C."/>
            <person name="Antonin V."/>
            <person name="Barry K.W."/>
            <person name="Bougher N.L."/>
            <person name="Buchanan P."/>
            <person name="Buyck B."/>
            <person name="Bense V."/>
            <person name="Catcheside P."/>
            <person name="Chovatia M."/>
            <person name="Cooper J."/>
            <person name="Damon W."/>
            <person name="Desjardin D."/>
            <person name="Finy P."/>
            <person name="Geml J."/>
            <person name="Haridas S."/>
            <person name="Hughes K."/>
            <person name="Justo A."/>
            <person name="Karasinski D."/>
            <person name="Kautmanova I."/>
            <person name="Kiss B."/>
            <person name="Kocsube S."/>
            <person name="Kotiranta H."/>
            <person name="LaButti K.M."/>
            <person name="Lechner B.E."/>
            <person name="Liimatainen K."/>
            <person name="Lipzen A."/>
            <person name="Lukacs Z."/>
            <person name="Mihaltcheva S."/>
            <person name="Morgado L.N."/>
            <person name="Niskanen T."/>
            <person name="Noordeloos M.E."/>
            <person name="Ohm R.A."/>
            <person name="Ortiz-Santana B."/>
            <person name="Ovrebo C."/>
            <person name="Racz N."/>
            <person name="Riley R."/>
            <person name="Savchenko A."/>
            <person name="Shiryaev A."/>
            <person name="Soop K."/>
            <person name="Spirin V."/>
            <person name="Szebenyi C."/>
            <person name="Tomsovsky M."/>
            <person name="Tulloss R.E."/>
            <person name="Uehling J."/>
            <person name="Grigoriev I.V."/>
            <person name="Vagvolgyi C."/>
            <person name="Papp T."/>
            <person name="Martin F.M."/>
            <person name="Miettinen O."/>
            <person name="Hibbett D.S."/>
            <person name="Nagy L.G."/>
        </authorList>
    </citation>
    <scope>NUCLEOTIDE SEQUENCE [LARGE SCALE GENOMIC DNA]</scope>
    <source>
        <strain evidence="1 2">OMC1185</strain>
    </source>
</reference>
<dbReference type="AlphaFoldDB" id="A0A5C3MWA7"/>
<evidence type="ECO:0008006" key="3">
    <source>
        <dbReference type="Google" id="ProtNLM"/>
    </source>
</evidence>
<protein>
    <recommendedName>
        <fullName evidence="3">F-box domain-containing protein</fullName>
    </recommendedName>
</protein>
<proteinExistence type="predicted"/>
<evidence type="ECO:0000313" key="1">
    <source>
        <dbReference type="EMBL" id="TFK45731.1"/>
    </source>
</evidence>
<evidence type="ECO:0000313" key="2">
    <source>
        <dbReference type="Proteomes" id="UP000305948"/>
    </source>
</evidence>
<dbReference type="Proteomes" id="UP000305948">
    <property type="component" value="Unassembled WGS sequence"/>
</dbReference>
<organism evidence="1 2">
    <name type="scientific">Heliocybe sulcata</name>
    <dbReference type="NCBI Taxonomy" id="5364"/>
    <lineage>
        <taxon>Eukaryota</taxon>
        <taxon>Fungi</taxon>
        <taxon>Dikarya</taxon>
        <taxon>Basidiomycota</taxon>
        <taxon>Agaricomycotina</taxon>
        <taxon>Agaricomycetes</taxon>
        <taxon>Gloeophyllales</taxon>
        <taxon>Gloeophyllaceae</taxon>
        <taxon>Heliocybe</taxon>
    </lineage>
</organism>
<name>A0A5C3MWA7_9AGAM</name>